<evidence type="ECO:0000313" key="4">
    <source>
        <dbReference type="Proteomes" id="UP000541810"/>
    </source>
</evidence>
<dbReference type="PANTHER" id="PTHR32125:SF4">
    <property type="entry name" value="2-C-METHYL-D-ERYTHRITOL 4-PHOSPHATE CYTIDYLYLTRANSFERASE, CHLOROPLASTIC"/>
    <property type="match status" value="1"/>
</dbReference>
<proteinExistence type="predicted"/>
<dbReference type="InterPro" id="IPR050088">
    <property type="entry name" value="IspD/TarI_cytidylyltransf_bact"/>
</dbReference>
<evidence type="ECO:0000256" key="2">
    <source>
        <dbReference type="ARBA" id="ARBA00022695"/>
    </source>
</evidence>
<dbReference type="Gene3D" id="3.90.550.10">
    <property type="entry name" value="Spore Coat Polysaccharide Biosynthesis Protein SpsA, Chain A"/>
    <property type="match status" value="1"/>
</dbReference>
<keyword evidence="2 3" id="KW-0548">Nucleotidyltransferase</keyword>
<dbReference type="EC" id="2.7.7.60" evidence="3"/>
<dbReference type="EMBL" id="JACHGY010000001">
    <property type="protein sequence ID" value="MBB6431076.1"/>
    <property type="molecule type" value="Genomic_DNA"/>
</dbReference>
<keyword evidence="1 3" id="KW-0808">Transferase</keyword>
<dbReference type="SUPFAM" id="SSF53448">
    <property type="entry name" value="Nucleotide-diphospho-sugar transferases"/>
    <property type="match status" value="1"/>
</dbReference>
<organism evidence="3 4">
    <name type="scientific">Algisphaera agarilytica</name>
    <dbReference type="NCBI Taxonomy" id="1385975"/>
    <lineage>
        <taxon>Bacteria</taxon>
        <taxon>Pseudomonadati</taxon>
        <taxon>Planctomycetota</taxon>
        <taxon>Phycisphaerae</taxon>
        <taxon>Phycisphaerales</taxon>
        <taxon>Phycisphaeraceae</taxon>
        <taxon>Algisphaera</taxon>
    </lineage>
</organism>
<evidence type="ECO:0000256" key="1">
    <source>
        <dbReference type="ARBA" id="ARBA00022679"/>
    </source>
</evidence>
<dbReference type="Proteomes" id="UP000541810">
    <property type="component" value="Unassembled WGS sequence"/>
</dbReference>
<comment type="caution">
    <text evidence="3">The sequence shown here is derived from an EMBL/GenBank/DDBJ whole genome shotgun (WGS) entry which is preliminary data.</text>
</comment>
<dbReference type="GO" id="GO:0050518">
    <property type="term" value="F:2-C-methyl-D-erythritol 4-phosphate cytidylyltransferase activity"/>
    <property type="evidence" value="ECO:0007669"/>
    <property type="project" value="UniProtKB-EC"/>
</dbReference>
<dbReference type="RefSeq" id="WP_184678572.1">
    <property type="nucleotide sequence ID" value="NZ_JACHGY010000001.1"/>
</dbReference>
<dbReference type="InterPro" id="IPR034683">
    <property type="entry name" value="IspD/TarI"/>
</dbReference>
<dbReference type="Pfam" id="PF01128">
    <property type="entry name" value="IspD"/>
    <property type="match status" value="2"/>
</dbReference>
<keyword evidence="4" id="KW-1185">Reference proteome</keyword>
<dbReference type="PANTHER" id="PTHR32125">
    <property type="entry name" value="2-C-METHYL-D-ERYTHRITOL 4-PHOSPHATE CYTIDYLYLTRANSFERASE, CHLOROPLASTIC"/>
    <property type="match status" value="1"/>
</dbReference>
<protein>
    <submittedName>
        <fullName evidence="3">2-C-methyl-D-erythritol 4-phosphate cytidylyltransferase</fullName>
        <ecNumber evidence="3">2.7.7.60</ecNumber>
    </submittedName>
</protein>
<sequence length="272" mass="28885">MNICVILPAAGVGQRFAAGGSASASKIEFELDHKPVFVHAIEAFRAVGNVGQIILAVHPERIDDFRFRWEDKLAFLQVDLVAGGTVERWETVKLALDAVRDGATHIAVHDAARPVVSPKMIERVFTAAERLPAIIPGLPVSSTLKKVGDAASSAPSDPLDAILGDALSPTTQARPVHGTVSREGLVAIQTPQVFEAELLRRAYAQAQDTEGITDDAGLVEALGEAVHVVEGDPGNIKITHPGDAELALALIAHRKQAVAEKKVIDLFGDDDD</sequence>
<dbReference type="AlphaFoldDB" id="A0A7X0HAD2"/>
<accession>A0A7X0HAD2</accession>
<gene>
    <name evidence="3" type="ORF">HNQ40_002882</name>
</gene>
<name>A0A7X0HAD2_9BACT</name>
<dbReference type="InterPro" id="IPR029044">
    <property type="entry name" value="Nucleotide-diphossugar_trans"/>
</dbReference>
<reference evidence="3 4" key="1">
    <citation type="submission" date="2020-08" db="EMBL/GenBank/DDBJ databases">
        <title>Genomic Encyclopedia of Type Strains, Phase IV (KMG-IV): sequencing the most valuable type-strain genomes for metagenomic binning, comparative biology and taxonomic classification.</title>
        <authorList>
            <person name="Goeker M."/>
        </authorList>
    </citation>
    <scope>NUCLEOTIDE SEQUENCE [LARGE SCALE GENOMIC DNA]</scope>
    <source>
        <strain evidence="3 4">DSM 103725</strain>
    </source>
</reference>
<evidence type="ECO:0000313" key="3">
    <source>
        <dbReference type="EMBL" id="MBB6431076.1"/>
    </source>
</evidence>
<dbReference type="CDD" id="cd02516">
    <property type="entry name" value="CDP-ME_synthetase"/>
    <property type="match status" value="1"/>
</dbReference>